<feature type="transmembrane region" description="Helical" evidence="4">
    <location>
        <begin position="86"/>
        <end position="103"/>
    </location>
</feature>
<dbReference type="PANTHER" id="PTHR23518:SF2">
    <property type="entry name" value="MAJOR FACILITATOR SUPERFAMILY TRANSPORTER"/>
    <property type="match status" value="1"/>
</dbReference>
<keyword evidence="1 4" id="KW-0812">Transmembrane</keyword>
<gene>
    <name evidence="6" type="ORF">A4D02_04150</name>
</gene>
<feature type="domain" description="Major facilitator superfamily (MFS) profile" evidence="5">
    <location>
        <begin position="1"/>
        <end position="201"/>
    </location>
</feature>
<evidence type="ECO:0000256" key="3">
    <source>
        <dbReference type="ARBA" id="ARBA00023136"/>
    </source>
</evidence>
<feature type="transmembrane region" description="Helical" evidence="4">
    <location>
        <begin position="44"/>
        <end position="65"/>
    </location>
</feature>
<sequence>MRPNSTTHRLTEFLGLKRSIVSLFCLTILMLTGEKLWDRFLPKYLEGIGATTLIIGALGFLQNILSAFWSLPGGYLADRLGHRKSFLLFNCMAIAGYLVAIFFTNWIAVFIGMIFFSAWSAISLPASMSLIGKSLGNSKTAMGISMHAIIRRIPMAVGPIVGGMLITTYGLINGIRTAFMISLVFCLLGMVLQLMVKDIAATAYQPIHPLALWKQMDFRLKNLLVSDILIRFCEQIPYVFVVIWCLDVIKVSPQQFGWLTAIEMITAALIYIPVASFSDRTERKPFVVITFFFFTIFPVVLFFSKSFVALIIAFIIRGLKEFGEPTRKAIILDLCPAAAKARGYGLYYFVRDFIVSFAAFLGGFIWKIGPAFNLFTAAAFGIAGTLIFMLYGKGTDVKK</sequence>
<feature type="transmembrane region" description="Helical" evidence="4">
    <location>
        <begin position="12"/>
        <end position="32"/>
    </location>
</feature>
<feature type="transmembrane region" description="Helical" evidence="4">
    <location>
        <begin position="255"/>
        <end position="274"/>
    </location>
</feature>
<proteinExistence type="predicted"/>
<keyword evidence="2 4" id="KW-1133">Transmembrane helix</keyword>
<organism evidence="6 7">
    <name type="scientific">Niastella koreensis</name>
    <dbReference type="NCBI Taxonomy" id="354356"/>
    <lineage>
        <taxon>Bacteria</taxon>
        <taxon>Pseudomonadati</taxon>
        <taxon>Bacteroidota</taxon>
        <taxon>Chitinophagia</taxon>
        <taxon>Chitinophagales</taxon>
        <taxon>Chitinophagaceae</taxon>
        <taxon>Niastella</taxon>
    </lineage>
</organism>
<dbReference type="PROSITE" id="PS50850">
    <property type="entry name" value="MFS"/>
    <property type="match status" value="1"/>
</dbReference>
<evidence type="ECO:0000313" key="7">
    <source>
        <dbReference type="Proteomes" id="UP000192277"/>
    </source>
</evidence>
<dbReference type="InterPro" id="IPR020846">
    <property type="entry name" value="MFS_dom"/>
</dbReference>
<dbReference type="Pfam" id="PF07690">
    <property type="entry name" value="MFS_1"/>
    <property type="match status" value="2"/>
</dbReference>
<dbReference type="Gene3D" id="1.20.1250.20">
    <property type="entry name" value="MFS general substrate transporter like domains"/>
    <property type="match status" value="2"/>
</dbReference>
<dbReference type="SUPFAM" id="SSF103473">
    <property type="entry name" value="MFS general substrate transporter"/>
    <property type="match status" value="1"/>
</dbReference>
<evidence type="ECO:0000256" key="4">
    <source>
        <dbReference type="SAM" id="Phobius"/>
    </source>
</evidence>
<feature type="transmembrane region" description="Helical" evidence="4">
    <location>
        <begin position="346"/>
        <end position="365"/>
    </location>
</feature>
<evidence type="ECO:0000259" key="5">
    <source>
        <dbReference type="PROSITE" id="PS50850"/>
    </source>
</evidence>
<dbReference type="InterPro" id="IPR011701">
    <property type="entry name" value="MFS"/>
</dbReference>
<dbReference type="InterPro" id="IPR036259">
    <property type="entry name" value="MFS_trans_sf"/>
</dbReference>
<feature type="transmembrane region" description="Helical" evidence="4">
    <location>
        <begin position="109"/>
        <end position="132"/>
    </location>
</feature>
<dbReference type="RefSeq" id="WP_014223118.1">
    <property type="nucleotide sequence ID" value="NZ_LWBO01000001.1"/>
</dbReference>
<dbReference type="EMBL" id="LWBO01000001">
    <property type="protein sequence ID" value="OQP55506.1"/>
    <property type="molecule type" value="Genomic_DNA"/>
</dbReference>
<name>A0ABX3P6W4_9BACT</name>
<feature type="transmembrane region" description="Helical" evidence="4">
    <location>
        <begin position="178"/>
        <end position="196"/>
    </location>
</feature>
<keyword evidence="7" id="KW-1185">Reference proteome</keyword>
<protein>
    <submittedName>
        <fullName evidence="6">MFS transporter</fullName>
    </submittedName>
</protein>
<dbReference type="PANTHER" id="PTHR23518">
    <property type="entry name" value="C-METHYLTRANSFERASE"/>
    <property type="match status" value="1"/>
</dbReference>
<accession>A0ABX3P6W4</accession>
<evidence type="ECO:0000256" key="2">
    <source>
        <dbReference type="ARBA" id="ARBA00022989"/>
    </source>
</evidence>
<evidence type="ECO:0000313" key="6">
    <source>
        <dbReference type="EMBL" id="OQP55506.1"/>
    </source>
</evidence>
<keyword evidence="3 4" id="KW-0472">Membrane</keyword>
<feature type="transmembrane region" description="Helical" evidence="4">
    <location>
        <begin position="286"/>
        <end position="316"/>
    </location>
</feature>
<feature type="transmembrane region" description="Helical" evidence="4">
    <location>
        <begin position="372"/>
        <end position="391"/>
    </location>
</feature>
<feature type="transmembrane region" description="Helical" evidence="4">
    <location>
        <begin position="153"/>
        <end position="172"/>
    </location>
</feature>
<reference evidence="6 7" key="1">
    <citation type="submission" date="2016-04" db="EMBL/GenBank/DDBJ databases">
        <authorList>
            <person name="Chen L."/>
            <person name="Zhuang W."/>
            <person name="Wang G."/>
        </authorList>
    </citation>
    <scope>NUCLEOTIDE SEQUENCE [LARGE SCALE GENOMIC DNA]</scope>
    <source>
        <strain evidence="7">GR20</strain>
    </source>
</reference>
<dbReference type="Proteomes" id="UP000192277">
    <property type="component" value="Unassembled WGS sequence"/>
</dbReference>
<evidence type="ECO:0000256" key="1">
    <source>
        <dbReference type="ARBA" id="ARBA00022692"/>
    </source>
</evidence>
<comment type="caution">
    <text evidence="6">The sequence shown here is derived from an EMBL/GenBank/DDBJ whole genome shotgun (WGS) entry which is preliminary data.</text>
</comment>